<keyword evidence="4" id="KW-1185">Reference proteome</keyword>
<organism evidence="3 4">
    <name type="scientific">Paracoccus fontiphilus</name>
    <dbReference type="NCBI Taxonomy" id="1815556"/>
    <lineage>
        <taxon>Bacteria</taxon>
        <taxon>Pseudomonadati</taxon>
        <taxon>Pseudomonadota</taxon>
        <taxon>Alphaproteobacteria</taxon>
        <taxon>Rhodobacterales</taxon>
        <taxon>Paracoccaceae</taxon>
        <taxon>Paracoccus</taxon>
    </lineage>
</organism>
<protein>
    <submittedName>
        <fullName evidence="3">Rap1a/Tai family immunity protein</fullName>
    </submittedName>
</protein>
<keyword evidence="1" id="KW-0732">Signal</keyword>
<proteinExistence type="predicted"/>
<dbReference type="Pfam" id="PF18602">
    <property type="entry name" value="Rap1a"/>
    <property type="match status" value="1"/>
</dbReference>
<gene>
    <name evidence="3" type="ORF">ACFOD7_15245</name>
</gene>
<feature type="signal peptide" evidence="1">
    <location>
        <begin position="1"/>
        <end position="22"/>
    </location>
</feature>
<dbReference type="Gene3D" id="1.10.890.40">
    <property type="match status" value="1"/>
</dbReference>
<dbReference type="RefSeq" id="WP_207471310.1">
    <property type="nucleotide sequence ID" value="NZ_JAFNAW010000067.1"/>
</dbReference>
<reference evidence="4" key="1">
    <citation type="journal article" date="2019" name="Int. J. Syst. Evol. Microbiol.">
        <title>The Global Catalogue of Microorganisms (GCM) 10K type strain sequencing project: providing services to taxonomists for standard genome sequencing and annotation.</title>
        <authorList>
            <consortium name="The Broad Institute Genomics Platform"/>
            <consortium name="The Broad Institute Genome Sequencing Center for Infectious Disease"/>
            <person name="Wu L."/>
            <person name="Ma J."/>
        </authorList>
    </citation>
    <scope>NUCLEOTIDE SEQUENCE [LARGE SCALE GENOMIC DNA]</scope>
    <source>
        <strain evidence="4">KCTC 52239</strain>
    </source>
</reference>
<evidence type="ECO:0000256" key="1">
    <source>
        <dbReference type="SAM" id="SignalP"/>
    </source>
</evidence>
<accession>A0ABV7IFM9</accession>
<dbReference type="InterPro" id="IPR041238">
    <property type="entry name" value="Rap1a"/>
</dbReference>
<feature type="chain" id="PRO_5045730491" evidence="1">
    <location>
        <begin position="23"/>
        <end position="110"/>
    </location>
</feature>
<sequence>MKAYLMRALIAAFLLCPTIANAEFLTGNQVLEHCENDRPFVAGFAAGVMDGIQTGDFVHLGHRKLICPAAGVTVRQATDLMCKYFEEHPEDRDATAASTALVVFAETWPC</sequence>
<evidence type="ECO:0000259" key="2">
    <source>
        <dbReference type="Pfam" id="PF18602"/>
    </source>
</evidence>
<name>A0ABV7IFM9_9RHOB</name>
<dbReference type="EMBL" id="JBHRTE010000063">
    <property type="protein sequence ID" value="MFC3169408.1"/>
    <property type="molecule type" value="Genomic_DNA"/>
</dbReference>
<evidence type="ECO:0000313" key="3">
    <source>
        <dbReference type="EMBL" id="MFC3169408.1"/>
    </source>
</evidence>
<evidence type="ECO:0000313" key="4">
    <source>
        <dbReference type="Proteomes" id="UP001595557"/>
    </source>
</evidence>
<comment type="caution">
    <text evidence="3">The sequence shown here is derived from an EMBL/GenBank/DDBJ whole genome shotgun (WGS) entry which is preliminary data.</text>
</comment>
<dbReference type="Proteomes" id="UP001595557">
    <property type="component" value="Unassembled WGS sequence"/>
</dbReference>
<feature type="domain" description="Rap1a immunity protein" evidence="2">
    <location>
        <begin position="26"/>
        <end position="110"/>
    </location>
</feature>